<dbReference type="SUPFAM" id="SSF103647">
    <property type="entry name" value="TSP type-3 repeat"/>
    <property type="match status" value="1"/>
</dbReference>
<dbReference type="Gene3D" id="3.30.1330.60">
    <property type="entry name" value="OmpA-like domain"/>
    <property type="match status" value="1"/>
</dbReference>
<feature type="signal peptide" evidence="1">
    <location>
        <begin position="1"/>
        <end position="22"/>
    </location>
</feature>
<dbReference type="Proteomes" id="UP000321204">
    <property type="component" value="Chromosome"/>
</dbReference>
<dbReference type="RefSeq" id="WP_146791268.1">
    <property type="nucleotide sequence ID" value="NZ_BAABIO010000003.1"/>
</dbReference>
<name>A0A5B8UPL1_9BACT</name>
<protein>
    <submittedName>
        <fullName evidence="3">OmpA family protein</fullName>
    </submittedName>
</protein>
<dbReference type="InterPro" id="IPR036737">
    <property type="entry name" value="OmpA-like_sf"/>
</dbReference>
<dbReference type="SUPFAM" id="SSF103088">
    <property type="entry name" value="OmpA-like"/>
    <property type="match status" value="1"/>
</dbReference>
<reference evidence="3 4" key="1">
    <citation type="journal article" date="2015" name="Int. J. Syst. Evol. Microbiol.">
        <title>Flavisolibacter ginsenosidimutans sp. nov., with ginsenoside-converting activity isolated from soil used for cultivating ginseng.</title>
        <authorList>
            <person name="Zhao Y."/>
            <person name="Liu Q."/>
            <person name="Kang M.S."/>
            <person name="Jin F."/>
            <person name="Yu H."/>
            <person name="Im W.T."/>
        </authorList>
    </citation>
    <scope>NUCLEOTIDE SEQUENCE [LARGE SCALE GENOMIC DNA]</scope>
    <source>
        <strain evidence="3 4">Gsoil 636</strain>
    </source>
</reference>
<keyword evidence="1" id="KW-0732">Signal</keyword>
<dbReference type="Pfam" id="PF00691">
    <property type="entry name" value="OmpA"/>
    <property type="match status" value="1"/>
</dbReference>
<keyword evidence="4" id="KW-1185">Reference proteome</keyword>
<accession>A0A5B8UPL1</accession>
<feature type="domain" description="OmpA-like" evidence="2">
    <location>
        <begin position="443"/>
        <end position="515"/>
    </location>
</feature>
<dbReference type="EMBL" id="CP042433">
    <property type="protein sequence ID" value="QEC58179.1"/>
    <property type="molecule type" value="Genomic_DNA"/>
</dbReference>
<feature type="chain" id="PRO_5023053153" evidence="1">
    <location>
        <begin position="23"/>
        <end position="532"/>
    </location>
</feature>
<organism evidence="3 4">
    <name type="scientific">Flavisolibacter ginsenosidimutans</name>
    <dbReference type="NCBI Taxonomy" id="661481"/>
    <lineage>
        <taxon>Bacteria</taxon>
        <taxon>Pseudomonadati</taxon>
        <taxon>Bacteroidota</taxon>
        <taxon>Chitinophagia</taxon>
        <taxon>Chitinophagales</taxon>
        <taxon>Chitinophagaceae</taxon>
        <taxon>Flavisolibacter</taxon>
    </lineage>
</organism>
<dbReference type="GO" id="GO:0005509">
    <property type="term" value="F:calcium ion binding"/>
    <property type="evidence" value="ECO:0007669"/>
    <property type="project" value="InterPro"/>
</dbReference>
<dbReference type="KEGG" id="fgg:FSB75_20465"/>
<evidence type="ECO:0000313" key="3">
    <source>
        <dbReference type="EMBL" id="QEC58179.1"/>
    </source>
</evidence>
<gene>
    <name evidence="3" type="ORF">FSB75_20465</name>
</gene>
<sequence>MASKKYSFIAGVLCLLVSTGFAQKTSPSGSGYDVTDSSVIPTRSLPQQQEFMQGTYNYPAKPRNMWEVGIKGGSFMVSGDVPAKFPGIGFGAHIRKALGYVFSLRLEYMYAIGKGLNWNSSTNFGNNPAWINTGYVRNGTNKVFYNYRTNVQDLALEGLVTLNNIRFHKAKSGISIYGLAGIGATTYDTKVNALDANGKTYQALFNGITNANNYKDRKNVKDQLKNGMDDTYETPAENDGARRPKLFGRTLLPVGHVGAGVAFKLSNRINLALEERYTITRSDLLDGQRWAEQTTGQPVLTSDYDSYNYLTLGLNFNIGAKAVEPLWWLNPLDYAYQEIRKPRLMILPKPVLPDTDGDGVTDQFDQEVTPQGCPVDAHGVSLDTDGDGVPDCRDKEKITPTACQPVDADGVGKCPVACPDSTCPGWNKPADCAAALGSLPSLTFKGSAKTLNNDQRSMLAGVAATLRNNPNCRINILDYCTGNKSKMGVGQSRAEAVRSYLVEREGISADRITIMTGQEGGECGTIDIKGAQ</sequence>
<evidence type="ECO:0000256" key="1">
    <source>
        <dbReference type="SAM" id="SignalP"/>
    </source>
</evidence>
<proteinExistence type="predicted"/>
<evidence type="ECO:0000313" key="4">
    <source>
        <dbReference type="Proteomes" id="UP000321204"/>
    </source>
</evidence>
<dbReference type="InterPro" id="IPR006665">
    <property type="entry name" value="OmpA-like"/>
</dbReference>
<evidence type="ECO:0000259" key="2">
    <source>
        <dbReference type="Pfam" id="PF00691"/>
    </source>
</evidence>
<dbReference type="AlphaFoldDB" id="A0A5B8UPL1"/>
<dbReference type="OrthoDB" id="1522982at2"/>
<dbReference type="InterPro" id="IPR028974">
    <property type="entry name" value="TSP_type-3_rpt"/>
</dbReference>